<evidence type="ECO:0000256" key="11">
    <source>
        <dbReference type="RuleBase" id="RU004504"/>
    </source>
</evidence>
<dbReference type="InterPro" id="IPR016454">
    <property type="entry name" value="Cysteine_dSase"/>
</dbReference>
<keyword evidence="14" id="KW-1185">Reference proteome</keyword>
<comment type="function">
    <text evidence="3">Catalyzes the removal of elemental sulfur atoms from cysteine to produce alanine. Seems to participate in the biosynthesis of the nitrogenase metalloclusters by providing the inorganic sulfur required for the Fe-S core formation.</text>
</comment>
<keyword evidence="8" id="KW-0808">Transferase</keyword>
<dbReference type="InterPro" id="IPR015422">
    <property type="entry name" value="PyrdxlP-dep_Trfase_small"/>
</dbReference>
<dbReference type="PROSITE" id="PS00595">
    <property type="entry name" value="AA_TRANSFER_CLASS_5"/>
    <property type="match status" value="1"/>
</dbReference>
<keyword evidence="9" id="KW-0663">Pyridoxal phosphate</keyword>
<evidence type="ECO:0000259" key="12">
    <source>
        <dbReference type="Pfam" id="PF00266"/>
    </source>
</evidence>
<dbReference type="AlphaFoldDB" id="A0A918XSV4"/>
<evidence type="ECO:0000256" key="5">
    <source>
        <dbReference type="ARBA" id="ARBA00012239"/>
    </source>
</evidence>
<comment type="similarity">
    <text evidence="4">Belongs to the class-V pyridoxal-phosphate-dependent aminotransferase family. Csd subfamily.</text>
</comment>
<dbReference type="RefSeq" id="WP_189990636.1">
    <property type="nucleotide sequence ID" value="NZ_BMZS01000006.1"/>
</dbReference>
<dbReference type="EMBL" id="BMZS01000006">
    <property type="protein sequence ID" value="GHD52555.1"/>
    <property type="molecule type" value="Genomic_DNA"/>
</dbReference>
<dbReference type="PANTHER" id="PTHR43586">
    <property type="entry name" value="CYSTEINE DESULFURASE"/>
    <property type="match status" value="1"/>
</dbReference>
<dbReference type="Gene3D" id="3.40.640.10">
    <property type="entry name" value="Type I PLP-dependent aspartate aminotransferase-like (Major domain)"/>
    <property type="match status" value="1"/>
</dbReference>
<evidence type="ECO:0000256" key="1">
    <source>
        <dbReference type="ARBA" id="ARBA00001933"/>
    </source>
</evidence>
<reference evidence="13" key="1">
    <citation type="journal article" date="2014" name="Int. J. Syst. Evol. Microbiol.">
        <title>Complete genome sequence of Corynebacterium casei LMG S-19264T (=DSM 44701T), isolated from a smear-ripened cheese.</title>
        <authorList>
            <consortium name="US DOE Joint Genome Institute (JGI-PGF)"/>
            <person name="Walter F."/>
            <person name="Albersmeier A."/>
            <person name="Kalinowski J."/>
            <person name="Ruckert C."/>
        </authorList>
    </citation>
    <scope>NUCLEOTIDE SEQUENCE</scope>
    <source>
        <strain evidence="13">KCTC 42651</strain>
    </source>
</reference>
<evidence type="ECO:0000256" key="3">
    <source>
        <dbReference type="ARBA" id="ARBA00003120"/>
    </source>
</evidence>
<dbReference type="CDD" id="cd06453">
    <property type="entry name" value="SufS_like"/>
    <property type="match status" value="1"/>
</dbReference>
<dbReference type="Pfam" id="PF00266">
    <property type="entry name" value="Aminotran_5"/>
    <property type="match status" value="1"/>
</dbReference>
<dbReference type="GO" id="GO:0031071">
    <property type="term" value="F:cysteine desulfurase activity"/>
    <property type="evidence" value="ECO:0007669"/>
    <property type="project" value="UniProtKB-EC"/>
</dbReference>
<dbReference type="PIRSF" id="PIRSF005572">
    <property type="entry name" value="NifS"/>
    <property type="match status" value="1"/>
</dbReference>
<reference evidence="13" key="2">
    <citation type="submission" date="2020-09" db="EMBL/GenBank/DDBJ databases">
        <authorList>
            <person name="Sun Q."/>
            <person name="Kim S."/>
        </authorList>
    </citation>
    <scope>NUCLEOTIDE SEQUENCE</scope>
    <source>
        <strain evidence="13">KCTC 42651</strain>
    </source>
</reference>
<evidence type="ECO:0000256" key="4">
    <source>
        <dbReference type="ARBA" id="ARBA00010447"/>
    </source>
</evidence>
<dbReference type="PANTHER" id="PTHR43586:SF8">
    <property type="entry name" value="CYSTEINE DESULFURASE 1, CHLOROPLASTIC"/>
    <property type="match status" value="1"/>
</dbReference>
<dbReference type="InterPro" id="IPR010970">
    <property type="entry name" value="Cys_dSase_SufS"/>
</dbReference>
<gene>
    <name evidence="13" type="primary">csd</name>
    <name evidence="13" type="ORF">GCM10017083_28040</name>
</gene>
<evidence type="ECO:0000256" key="9">
    <source>
        <dbReference type="ARBA" id="ARBA00022898"/>
    </source>
</evidence>
<dbReference type="Gene3D" id="3.90.1150.10">
    <property type="entry name" value="Aspartate Aminotransferase, domain 1"/>
    <property type="match status" value="1"/>
</dbReference>
<dbReference type="EC" id="2.8.1.7" evidence="5"/>
<comment type="cofactor">
    <cofactor evidence="1 11">
        <name>pyridoxal 5'-phosphate</name>
        <dbReference type="ChEBI" id="CHEBI:597326"/>
    </cofactor>
</comment>
<name>A0A918XSV4_9PROT</name>
<accession>A0A918XSV4</accession>
<evidence type="ECO:0000256" key="2">
    <source>
        <dbReference type="ARBA" id="ARBA00002824"/>
    </source>
</evidence>
<evidence type="ECO:0000256" key="8">
    <source>
        <dbReference type="ARBA" id="ARBA00022679"/>
    </source>
</evidence>
<feature type="domain" description="Aminotransferase class V" evidence="12">
    <location>
        <begin position="27"/>
        <end position="396"/>
    </location>
</feature>
<dbReference type="InterPro" id="IPR015421">
    <property type="entry name" value="PyrdxlP-dep_Trfase_major"/>
</dbReference>
<dbReference type="Proteomes" id="UP000630353">
    <property type="component" value="Unassembled WGS sequence"/>
</dbReference>
<comment type="catalytic activity">
    <reaction evidence="10">
        <text>(sulfur carrier)-H + L-cysteine = (sulfur carrier)-SH + L-alanine</text>
        <dbReference type="Rhea" id="RHEA:43892"/>
        <dbReference type="Rhea" id="RHEA-COMP:14737"/>
        <dbReference type="Rhea" id="RHEA-COMP:14739"/>
        <dbReference type="ChEBI" id="CHEBI:29917"/>
        <dbReference type="ChEBI" id="CHEBI:35235"/>
        <dbReference type="ChEBI" id="CHEBI:57972"/>
        <dbReference type="ChEBI" id="CHEBI:64428"/>
        <dbReference type="EC" id="2.8.1.7"/>
    </reaction>
</comment>
<organism evidence="13 14">
    <name type="scientific">Thalassobaculum fulvum</name>
    <dbReference type="NCBI Taxonomy" id="1633335"/>
    <lineage>
        <taxon>Bacteria</taxon>
        <taxon>Pseudomonadati</taxon>
        <taxon>Pseudomonadota</taxon>
        <taxon>Alphaproteobacteria</taxon>
        <taxon>Rhodospirillales</taxon>
        <taxon>Thalassobaculaceae</taxon>
        <taxon>Thalassobaculum</taxon>
    </lineage>
</organism>
<dbReference type="GO" id="GO:0006534">
    <property type="term" value="P:cysteine metabolic process"/>
    <property type="evidence" value="ECO:0007669"/>
    <property type="project" value="InterPro"/>
</dbReference>
<evidence type="ECO:0000256" key="6">
    <source>
        <dbReference type="ARBA" id="ARBA00013558"/>
    </source>
</evidence>
<comment type="caution">
    <text evidence="13">The sequence shown here is derived from an EMBL/GenBank/DDBJ whole genome shotgun (WGS) entry which is preliminary data.</text>
</comment>
<dbReference type="InterPro" id="IPR015424">
    <property type="entry name" value="PyrdxlP-dep_Trfase"/>
</dbReference>
<evidence type="ECO:0000313" key="13">
    <source>
        <dbReference type="EMBL" id="GHD52555.1"/>
    </source>
</evidence>
<comment type="function">
    <text evidence="2">Catalyzes the removal of elemental sulfur and selenium atoms from L-cysteine, L-cystine, L-selenocysteine, and L-selenocystine to produce L-alanine.</text>
</comment>
<dbReference type="InterPro" id="IPR020578">
    <property type="entry name" value="Aminotrans_V_PyrdxlP_BS"/>
</dbReference>
<sequence>MAADGETGFDPAVIKRQFPGLAAPDLIYLDNAATAQVPEVVLAAQRAFEIEARGNVHGTPHRRSRAAQAAYDHARAAVARYLGVVPREVVFTYGATSAINIAAGALTELVGPRDRIVVTQLEHHSNLLPWQRLAHHRDVRLEVIPVRPDGRLDLDRLEQILHPDTRLVAITQCSNVTGAETDVARVVAAARAVGAQVLLDGAQGAPHGPVDLPALGVDYYAFSGHKVYGPTGIGVLWGRQEALAALPPFLVGGQMIREVTLQTATFADPPRRFEAGTPPLGGAVGLGAVLDWLGGLDWTAVRAHERNLTRRAIEGLQGLPGVRIVGPTDLDRRGPVVSFVAEGIDSLELCRRLDRDGLALRSGHHCAQPLHDALGVPGTARASFALYNLESDVDALVAGVDRALRDLRR</sequence>
<dbReference type="GO" id="GO:0030170">
    <property type="term" value="F:pyridoxal phosphate binding"/>
    <property type="evidence" value="ECO:0007669"/>
    <property type="project" value="InterPro"/>
</dbReference>
<proteinExistence type="inferred from homology"/>
<protein>
    <recommendedName>
        <fullName evidence="6">Cysteine desulfurase</fullName>
        <ecNumber evidence="5">2.8.1.7</ecNumber>
    </recommendedName>
    <alternativeName>
        <fullName evidence="7">Probable cysteine desulfurase</fullName>
    </alternativeName>
</protein>
<evidence type="ECO:0000256" key="10">
    <source>
        <dbReference type="ARBA" id="ARBA00050776"/>
    </source>
</evidence>
<evidence type="ECO:0000313" key="14">
    <source>
        <dbReference type="Proteomes" id="UP000630353"/>
    </source>
</evidence>
<dbReference type="SUPFAM" id="SSF53383">
    <property type="entry name" value="PLP-dependent transferases"/>
    <property type="match status" value="1"/>
</dbReference>
<evidence type="ECO:0000256" key="7">
    <source>
        <dbReference type="ARBA" id="ARBA00021850"/>
    </source>
</evidence>
<dbReference type="InterPro" id="IPR000192">
    <property type="entry name" value="Aminotrans_V_dom"/>
</dbReference>